<dbReference type="Gene3D" id="3.30.70.100">
    <property type="match status" value="1"/>
</dbReference>
<evidence type="ECO:0008006" key="3">
    <source>
        <dbReference type="Google" id="ProtNLM"/>
    </source>
</evidence>
<gene>
    <name evidence="1" type="ORF">PAC_01225</name>
</gene>
<protein>
    <recommendedName>
        <fullName evidence="3">ABM domain-containing protein</fullName>
    </recommendedName>
</protein>
<dbReference type="Proteomes" id="UP000184330">
    <property type="component" value="Unassembled WGS sequence"/>
</dbReference>
<dbReference type="EMBL" id="FJOG01000001">
    <property type="protein sequence ID" value="CZR51350.1"/>
    <property type="molecule type" value="Genomic_DNA"/>
</dbReference>
<reference evidence="1 2" key="1">
    <citation type="submission" date="2016-03" db="EMBL/GenBank/DDBJ databases">
        <authorList>
            <person name="Ploux O."/>
        </authorList>
    </citation>
    <scope>NUCLEOTIDE SEQUENCE [LARGE SCALE GENOMIC DNA]</scope>
    <source>
        <strain evidence="1 2">UAMH 11012</strain>
    </source>
</reference>
<accession>A0A1L7WEZ4</accession>
<dbReference type="AlphaFoldDB" id="A0A1L7WEZ4"/>
<sequence>MTTLIPAPKVAFILQVKVTFDPKDRDTFIKYFKPCYDAVVAEPECAYFLIGEDLQQPGVYRWTEGWTKDAAWFMTEQIKKPYYEPYLKATEPLFTSERVAEAYAPLAGMGHIKINISNVGKD</sequence>
<evidence type="ECO:0000313" key="1">
    <source>
        <dbReference type="EMBL" id="CZR51350.1"/>
    </source>
</evidence>
<organism evidence="1 2">
    <name type="scientific">Phialocephala subalpina</name>
    <dbReference type="NCBI Taxonomy" id="576137"/>
    <lineage>
        <taxon>Eukaryota</taxon>
        <taxon>Fungi</taxon>
        <taxon>Dikarya</taxon>
        <taxon>Ascomycota</taxon>
        <taxon>Pezizomycotina</taxon>
        <taxon>Leotiomycetes</taxon>
        <taxon>Helotiales</taxon>
        <taxon>Mollisiaceae</taxon>
        <taxon>Phialocephala</taxon>
        <taxon>Phialocephala fortinii species complex</taxon>
    </lineage>
</organism>
<dbReference type="InterPro" id="IPR011008">
    <property type="entry name" value="Dimeric_a/b-barrel"/>
</dbReference>
<keyword evidence="2" id="KW-1185">Reference proteome</keyword>
<evidence type="ECO:0000313" key="2">
    <source>
        <dbReference type="Proteomes" id="UP000184330"/>
    </source>
</evidence>
<name>A0A1L7WEZ4_9HELO</name>
<dbReference type="OrthoDB" id="4126315at2759"/>
<dbReference type="SUPFAM" id="SSF54909">
    <property type="entry name" value="Dimeric alpha+beta barrel"/>
    <property type="match status" value="1"/>
</dbReference>
<proteinExistence type="predicted"/>